<dbReference type="AlphaFoldDB" id="A0A8J6U7K4"/>
<evidence type="ECO:0000313" key="2">
    <source>
        <dbReference type="Proteomes" id="UP000600588"/>
    </source>
</evidence>
<protein>
    <submittedName>
        <fullName evidence="1">Uncharacterized protein</fullName>
    </submittedName>
</protein>
<name>A0A8J6U7K4_9FLAO</name>
<sequence>MIRKRIFTYLIIVLINSSCFFHSKETVENHLNEILEQNWCCAADTNKKVIFKNGICKEFYKDTLINKYKYYIKVYKPEELLGYHYGQFEIIFNSIPENKEKVYDLVSTIETEVLILADTSDNYIVFYKDCIKTGYPKGFESDKCDL</sequence>
<comment type="caution">
    <text evidence="1">The sequence shown here is derived from an EMBL/GenBank/DDBJ whole genome shotgun (WGS) entry which is preliminary data.</text>
</comment>
<accession>A0A8J6U7K4</accession>
<evidence type="ECO:0000313" key="1">
    <source>
        <dbReference type="EMBL" id="MBD0832035.1"/>
    </source>
</evidence>
<organism evidence="1 2">
    <name type="scientific">Aestuariibaculum sediminum</name>
    <dbReference type="NCBI Taxonomy" id="2770637"/>
    <lineage>
        <taxon>Bacteria</taxon>
        <taxon>Pseudomonadati</taxon>
        <taxon>Bacteroidota</taxon>
        <taxon>Flavobacteriia</taxon>
        <taxon>Flavobacteriales</taxon>
        <taxon>Flavobacteriaceae</taxon>
    </lineage>
</organism>
<dbReference type="Proteomes" id="UP000600588">
    <property type="component" value="Unassembled WGS sequence"/>
</dbReference>
<reference evidence="1 2" key="1">
    <citation type="submission" date="2020-09" db="EMBL/GenBank/DDBJ databases">
        <title>TT11 complete genome.</title>
        <authorList>
            <person name="Wu Z."/>
        </authorList>
    </citation>
    <scope>NUCLEOTIDE SEQUENCE [LARGE SCALE GENOMIC DNA]</scope>
    <source>
        <strain evidence="1 2">TT11</strain>
    </source>
</reference>
<dbReference type="RefSeq" id="WP_188229830.1">
    <property type="nucleotide sequence ID" value="NZ_JACVXB010000003.1"/>
</dbReference>
<keyword evidence="2" id="KW-1185">Reference proteome</keyword>
<dbReference type="EMBL" id="JACVXB010000003">
    <property type="protein sequence ID" value="MBD0832035.1"/>
    <property type="molecule type" value="Genomic_DNA"/>
</dbReference>
<gene>
    <name evidence="1" type="ORF">ICJ83_07820</name>
</gene>
<proteinExistence type="predicted"/>